<comment type="caution">
    <text evidence="1">The sequence shown here is derived from an EMBL/GenBank/DDBJ whole genome shotgun (WGS) entry which is preliminary data.</text>
</comment>
<proteinExistence type="predicted"/>
<dbReference type="AlphaFoldDB" id="X0YMR8"/>
<sequence length="125" mass="13302">MGLSEVPVKAGRGLLDPGQGLLPGRYVESLPRNLSPLLRHPVMAALQSARQLSLEVRGKGRSFALSFRQAGVAGTASPAGKGAYRVQLGHRGQSLECRLRVAGGGKRVVLYLEDGPFRQITFVAP</sequence>
<organism evidence="1">
    <name type="scientific">marine sediment metagenome</name>
    <dbReference type="NCBI Taxonomy" id="412755"/>
    <lineage>
        <taxon>unclassified sequences</taxon>
        <taxon>metagenomes</taxon>
        <taxon>ecological metagenomes</taxon>
    </lineage>
</organism>
<accession>X0YMR8</accession>
<dbReference type="EMBL" id="BARS01055881">
    <property type="protein sequence ID" value="GAG49783.1"/>
    <property type="molecule type" value="Genomic_DNA"/>
</dbReference>
<reference evidence="1" key="1">
    <citation type="journal article" date="2014" name="Front. Microbiol.">
        <title>High frequency of phylogenetically diverse reductive dehalogenase-homologous genes in deep subseafloor sedimentary metagenomes.</title>
        <authorList>
            <person name="Kawai M."/>
            <person name="Futagami T."/>
            <person name="Toyoda A."/>
            <person name="Takaki Y."/>
            <person name="Nishi S."/>
            <person name="Hori S."/>
            <person name="Arai W."/>
            <person name="Tsubouchi T."/>
            <person name="Morono Y."/>
            <person name="Uchiyama I."/>
            <person name="Ito T."/>
            <person name="Fujiyama A."/>
            <person name="Inagaki F."/>
            <person name="Takami H."/>
        </authorList>
    </citation>
    <scope>NUCLEOTIDE SEQUENCE</scope>
    <source>
        <strain evidence="1">Expedition CK06-06</strain>
    </source>
</reference>
<gene>
    <name evidence="1" type="ORF">S01H1_82434</name>
</gene>
<name>X0YMR8_9ZZZZ</name>
<protein>
    <submittedName>
        <fullName evidence="1">Uncharacterized protein</fullName>
    </submittedName>
</protein>
<evidence type="ECO:0000313" key="1">
    <source>
        <dbReference type="EMBL" id="GAG49783.1"/>
    </source>
</evidence>